<feature type="binding site" evidence="2">
    <location>
        <position position="362"/>
    </location>
    <ligand>
        <name>Mn(2+)</name>
        <dbReference type="ChEBI" id="CHEBI:29035"/>
        <label>2</label>
    </ligand>
</feature>
<protein>
    <submittedName>
        <fullName evidence="4">Amidohydrolase</fullName>
    </submittedName>
</protein>
<dbReference type="PIRSF" id="PIRSF005962">
    <property type="entry name" value="Pept_M20D_amidohydro"/>
    <property type="match status" value="1"/>
</dbReference>
<dbReference type="SUPFAM" id="SSF53187">
    <property type="entry name" value="Zn-dependent exopeptidases"/>
    <property type="match status" value="1"/>
</dbReference>
<dbReference type="PANTHER" id="PTHR11014">
    <property type="entry name" value="PEPTIDASE M20 FAMILY MEMBER"/>
    <property type="match status" value="1"/>
</dbReference>
<name>A0A451G4Q2_9GAMM</name>
<dbReference type="FunFam" id="3.30.70.360:FF:000001">
    <property type="entry name" value="N-acetyldiaminopimelate deacetylase"/>
    <property type="match status" value="1"/>
</dbReference>
<dbReference type="NCBIfam" id="TIGR01891">
    <property type="entry name" value="amidohydrolases"/>
    <property type="match status" value="1"/>
</dbReference>
<evidence type="ECO:0000256" key="2">
    <source>
        <dbReference type="PIRSR" id="PIRSR005962-1"/>
    </source>
</evidence>
<dbReference type="InterPro" id="IPR017439">
    <property type="entry name" value="Amidohydrolase"/>
</dbReference>
<feature type="binding site" evidence="2">
    <location>
        <position position="98"/>
    </location>
    <ligand>
        <name>Mn(2+)</name>
        <dbReference type="ChEBI" id="CHEBI:29035"/>
        <label>2</label>
    </ligand>
</feature>
<reference evidence="4 5" key="1">
    <citation type="journal article" date="2018" name="Environ. Microbiol.">
        <title>Genomes of ubiquitous marine and hypersaline Hydrogenovibrio, Thiomicrorhabdus and Thiomicrospira spp. encode a diversity of mechanisms to sustain chemolithoautotrophy in heterogeneous environments.</title>
        <authorList>
            <person name="Scott K.M."/>
            <person name="Williams J."/>
            <person name="Porter C.M.B."/>
            <person name="Russel S."/>
            <person name="Harmer T.L."/>
            <person name="Paul J.H."/>
            <person name="Antonen K.M."/>
            <person name="Bridges M.K."/>
            <person name="Camper G.J."/>
            <person name="Campla C.K."/>
            <person name="Casella L.G."/>
            <person name="Chase E."/>
            <person name="Conrad J.W."/>
            <person name="Cruz M.C."/>
            <person name="Dunlap D.S."/>
            <person name="Duran L."/>
            <person name="Fahsbender E.M."/>
            <person name="Goldsmith D.B."/>
            <person name="Keeley R.F."/>
            <person name="Kondoff M.R."/>
            <person name="Kussy B.I."/>
            <person name="Lane M.K."/>
            <person name="Lawler S."/>
            <person name="Leigh B.A."/>
            <person name="Lewis C."/>
            <person name="Lostal L.M."/>
            <person name="Marking D."/>
            <person name="Mancera P.A."/>
            <person name="McClenthan E.C."/>
            <person name="McIntyre E.A."/>
            <person name="Mine J.A."/>
            <person name="Modi S."/>
            <person name="Moore B.D."/>
            <person name="Morgan W.A."/>
            <person name="Nelson K.M."/>
            <person name="Nguyen K.N."/>
            <person name="Ogburn N."/>
            <person name="Parrino D.G."/>
            <person name="Pedapudi A.D."/>
            <person name="Pelham R.P."/>
            <person name="Preece A.M."/>
            <person name="Rampersad E.A."/>
            <person name="Richardson J.C."/>
            <person name="Rodgers C.M."/>
            <person name="Schaffer B.L."/>
            <person name="Sheridan N.E."/>
            <person name="Solone M.R."/>
            <person name="Staley Z.R."/>
            <person name="Tabuchi M."/>
            <person name="Waide R.J."/>
            <person name="Wanjugi P.W."/>
            <person name="Young S."/>
            <person name="Clum A."/>
            <person name="Daum C."/>
            <person name="Huntemann M."/>
            <person name="Ivanova N."/>
            <person name="Kyrpides N."/>
            <person name="Mikhailova N."/>
            <person name="Palaniappan K."/>
            <person name="Pillay M."/>
            <person name="Reddy T.B.K."/>
            <person name="Shapiro N."/>
            <person name="Stamatis D."/>
            <person name="Varghese N."/>
            <person name="Woyke T."/>
            <person name="Boden R."/>
            <person name="Freyermuth S.K."/>
            <person name="Kerfeld C.A."/>
        </authorList>
    </citation>
    <scope>NUCLEOTIDE SEQUENCE [LARGE SCALE GENOMIC DNA]</scope>
    <source>
        <strain evidence="4 5">JR-2</strain>
    </source>
</reference>
<keyword evidence="2" id="KW-0464">Manganese</keyword>
<dbReference type="RefSeq" id="WP_128384262.1">
    <property type="nucleotide sequence ID" value="NZ_CP035033.1"/>
</dbReference>
<dbReference type="PANTHER" id="PTHR11014:SF63">
    <property type="entry name" value="METALLOPEPTIDASE, PUTATIVE (AFU_ORTHOLOGUE AFUA_6G09600)-RELATED"/>
    <property type="match status" value="1"/>
</dbReference>
<dbReference type="AlphaFoldDB" id="A0A451G4Q2"/>
<evidence type="ECO:0000313" key="5">
    <source>
        <dbReference type="Proteomes" id="UP000285478"/>
    </source>
</evidence>
<dbReference type="EMBL" id="CP035033">
    <property type="protein sequence ID" value="QAB14459.1"/>
    <property type="molecule type" value="Genomic_DNA"/>
</dbReference>
<comment type="cofactor">
    <cofactor evidence="2">
        <name>Mn(2+)</name>
        <dbReference type="ChEBI" id="CHEBI:29035"/>
    </cofactor>
    <text evidence="2">The Mn(2+) ion enhances activity.</text>
</comment>
<dbReference type="GO" id="GO:0019877">
    <property type="term" value="P:diaminopimelate biosynthetic process"/>
    <property type="evidence" value="ECO:0007669"/>
    <property type="project" value="UniProtKB-ARBA"/>
</dbReference>
<evidence type="ECO:0000259" key="3">
    <source>
        <dbReference type="Pfam" id="PF07687"/>
    </source>
</evidence>
<feature type="binding site" evidence="2">
    <location>
        <position position="100"/>
    </location>
    <ligand>
        <name>Mn(2+)</name>
        <dbReference type="ChEBI" id="CHEBI:29035"/>
        <label>2</label>
    </ligand>
</feature>
<proteinExistence type="predicted"/>
<dbReference type="Gene3D" id="3.40.630.10">
    <property type="entry name" value="Zn peptidases"/>
    <property type="match status" value="1"/>
</dbReference>
<dbReference type="InterPro" id="IPR011650">
    <property type="entry name" value="Peptidase_M20_dimer"/>
</dbReference>
<dbReference type="NCBIfam" id="NF038260">
    <property type="entry name" value="ectoine_DoeB_2"/>
    <property type="match status" value="1"/>
</dbReference>
<gene>
    <name evidence="4" type="ORF">EPV75_01640</name>
</gene>
<evidence type="ECO:0000256" key="1">
    <source>
        <dbReference type="ARBA" id="ARBA00022801"/>
    </source>
</evidence>
<evidence type="ECO:0000313" key="4">
    <source>
        <dbReference type="EMBL" id="QAB14459.1"/>
    </source>
</evidence>
<keyword evidence="2" id="KW-0479">Metal-binding</keyword>
<dbReference type="Proteomes" id="UP000285478">
    <property type="component" value="Chromosome"/>
</dbReference>
<dbReference type="SUPFAM" id="SSF55031">
    <property type="entry name" value="Bacterial exopeptidase dimerisation domain"/>
    <property type="match status" value="1"/>
</dbReference>
<dbReference type="Gene3D" id="3.30.70.360">
    <property type="match status" value="1"/>
</dbReference>
<dbReference type="Pfam" id="PF07687">
    <property type="entry name" value="M20_dimer"/>
    <property type="match status" value="1"/>
</dbReference>
<dbReference type="Pfam" id="PF01546">
    <property type="entry name" value="Peptidase_M20"/>
    <property type="match status" value="1"/>
</dbReference>
<keyword evidence="5" id="KW-1185">Reference proteome</keyword>
<accession>A0A451G4Q2</accession>
<dbReference type="InterPro" id="IPR036264">
    <property type="entry name" value="Bact_exopeptidase_dim_dom"/>
</dbReference>
<dbReference type="KEGG" id="htr:EPV75_01640"/>
<dbReference type="GO" id="GO:0046872">
    <property type="term" value="F:metal ion binding"/>
    <property type="evidence" value="ECO:0007669"/>
    <property type="project" value="UniProtKB-KW"/>
</dbReference>
<feature type="domain" description="Peptidase M20 dimerisation" evidence="3">
    <location>
        <begin position="178"/>
        <end position="279"/>
    </location>
</feature>
<dbReference type="GO" id="GO:0050118">
    <property type="term" value="F:N-acetyldiaminopimelate deacetylase activity"/>
    <property type="evidence" value="ECO:0007669"/>
    <property type="project" value="UniProtKB-ARBA"/>
</dbReference>
<feature type="binding site" evidence="2">
    <location>
        <position position="134"/>
    </location>
    <ligand>
        <name>Mn(2+)</name>
        <dbReference type="ChEBI" id="CHEBI:29035"/>
        <label>2</label>
    </ligand>
</feature>
<organism evidence="4 5">
    <name type="scientific">Hydrogenovibrio thermophilus</name>
    <dbReference type="NCBI Taxonomy" id="265883"/>
    <lineage>
        <taxon>Bacteria</taxon>
        <taxon>Pseudomonadati</taxon>
        <taxon>Pseudomonadota</taxon>
        <taxon>Gammaproteobacteria</taxon>
        <taxon>Thiotrichales</taxon>
        <taxon>Piscirickettsiaceae</taxon>
        <taxon>Hydrogenovibrio</taxon>
    </lineage>
</organism>
<keyword evidence="1 4" id="KW-0378">Hydrolase</keyword>
<dbReference type="InterPro" id="IPR002933">
    <property type="entry name" value="Peptidase_M20"/>
</dbReference>
<feature type="binding site" evidence="2">
    <location>
        <position position="158"/>
    </location>
    <ligand>
        <name>Mn(2+)</name>
        <dbReference type="ChEBI" id="CHEBI:29035"/>
        <label>2</label>
    </ligand>
</feature>
<sequence>MTRSWQDILTGTIETRHWLHRNPELTWEEEKTADFIRERLSSLNIPWRVCATHGTVATLAPQASGPHRAFRADMDALPIEEASGVDYVSCQTGKMHACGHDGHTAALLACAEWFKQHEAALPGPVSLVFQPAEEGGHGAKKMIEDGALDGVEEIFGWHNWPAIEFGQACCPDGAVMSGNGTFEIHLKGRGGHASQPEAARDPVLAAAAVTLNLQQIVSRRLPPQADAVVSVTSIDAISNVTVIPENVTLAGSIRLSSPQWRAPINQAIQEIAEQTAASYGVVAEVITRPRYEATLNHPPSAGAVRRTLETELGPAYPAQNIMMPLMASEDFSYYLNEIPGAFALIGMAEGAEGERRFDKPCHSPEYVFNDRVLETVVKVFSRLAGAPVPG</sequence>